<feature type="region of interest" description="Disordered" evidence="1">
    <location>
        <begin position="635"/>
        <end position="697"/>
    </location>
</feature>
<feature type="compositionally biased region" description="Polar residues" evidence="1">
    <location>
        <begin position="502"/>
        <end position="511"/>
    </location>
</feature>
<feature type="compositionally biased region" description="Basic and acidic residues" evidence="1">
    <location>
        <begin position="257"/>
        <end position="272"/>
    </location>
</feature>
<feature type="compositionally biased region" description="Low complexity" evidence="1">
    <location>
        <begin position="652"/>
        <end position="677"/>
    </location>
</feature>
<evidence type="ECO:0000256" key="1">
    <source>
        <dbReference type="SAM" id="MobiDB-lite"/>
    </source>
</evidence>
<gene>
    <name evidence="2" type="ORF">K491DRAFT_678681</name>
</gene>
<feature type="compositionally biased region" description="Low complexity" evidence="1">
    <location>
        <begin position="449"/>
        <end position="466"/>
    </location>
</feature>
<feature type="region of interest" description="Disordered" evidence="1">
    <location>
        <begin position="759"/>
        <end position="878"/>
    </location>
</feature>
<feature type="compositionally biased region" description="Polar residues" evidence="1">
    <location>
        <begin position="47"/>
        <end position="60"/>
    </location>
</feature>
<reference evidence="2" key="1">
    <citation type="journal article" date="2020" name="Stud. Mycol.">
        <title>101 Dothideomycetes genomes: a test case for predicting lifestyles and emergence of pathogens.</title>
        <authorList>
            <person name="Haridas S."/>
            <person name="Albert R."/>
            <person name="Binder M."/>
            <person name="Bloem J."/>
            <person name="Labutti K."/>
            <person name="Salamov A."/>
            <person name="Andreopoulos B."/>
            <person name="Baker S."/>
            <person name="Barry K."/>
            <person name="Bills G."/>
            <person name="Bluhm B."/>
            <person name="Cannon C."/>
            <person name="Castanera R."/>
            <person name="Culley D."/>
            <person name="Daum C."/>
            <person name="Ezra D."/>
            <person name="Gonzalez J."/>
            <person name="Henrissat B."/>
            <person name="Kuo A."/>
            <person name="Liang C."/>
            <person name="Lipzen A."/>
            <person name="Lutzoni F."/>
            <person name="Magnuson J."/>
            <person name="Mondo S."/>
            <person name="Nolan M."/>
            <person name="Ohm R."/>
            <person name="Pangilinan J."/>
            <person name="Park H.-J."/>
            <person name="Ramirez L."/>
            <person name="Alfaro M."/>
            <person name="Sun H."/>
            <person name="Tritt A."/>
            <person name="Yoshinaga Y."/>
            <person name="Zwiers L.-H."/>
            <person name="Turgeon B."/>
            <person name="Goodwin S."/>
            <person name="Spatafora J."/>
            <person name="Crous P."/>
            <person name="Grigoriev I."/>
        </authorList>
    </citation>
    <scope>NUCLEOTIDE SEQUENCE</scope>
    <source>
        <strain evidence="2">CBS 122681</strain>
    </source>
</reference>
<feature type="compositionally biased region" description="Low complexity" evidence="1">
    <location>
        <begin position="374"/>
        <end position="441"/>
    </location>
</feature>
<evidence type="ECO:0000313" key="2">
    <source>
        <dbReference type="EMBL" id="KAF2655617.1"/>
    </source>
</evidence>
<feature type="compositionally biased region" description="Pro residues" evidence="1">
    <location>
        <begin position="358"/>
        <end position="373"/>
    </location>
</feature>
<accession>A0A6A6T8J0</accession>
<feature type="compositionally biased region" description="Polar residues" evidence="1">
    <location>
        <begin position="140"/>
        <end position="158"/>
    </location>
</feature>
<protein>
    <submittedName>
        <fullName evidence="2">Uncharacterized protein</fullName>
    </submittedName>
</protein>
<feature type="compositionally biased region" description="Low complexity" evidence="1">
    <location>
        <begin position="856"/>
        <end position="866"/>
    </location>
</feature>
<feature type="region of interest" description="Disordered" evidence="1">
    <location>
        <begin position="495"/>
        <end position="516"/>
    </location>
</feature>
<feature type="compositionally biased region" description="Polar residues" evidence="1">
    <location>
        <begin position="288"/>
        <end position="298"/>
    </location>
</feature>
<feature type="compositionally biased region" description="Polar residues" evidence="1">
    <location>
        <begin position="775"/>
        <end position="790"/>
    </location>
</feature>
<evidence type="ECO:0000313" key="3">
    <source>
        <dbReference type="Proteomes" id="UP000799324"/>
    </source>
</evidence>
<feature type="compositionally biased region" description="Low complexity" evidence="1">
    <location>
        <begin position="318"/>
        <end position="341"/>
    </location>
</feature>
<feature type="compositionally biased region" description="Low complexity" evidence="1">
    <location>
        <begin position="791"/>
        <end position="805"/>
    </location>
</feature>
<organism evidence="2 3">
    <name type="scientific">Lophiostoma macrostomum CBS 122681</name>
    <dbReference type="NCBI Taxonomy" id="1314788"/>
    <lineage>
        <taxon>Eukaryota</taxon>
        <taxon>Fungi</taxon>
        <taxon>Dikarya</taxon>
        <taxon>Ascomycota</taxon>
        <taxon>Pezizomycotina</taxon>
        <taxon>Dothideomycetes</taxon>
        <taxon>Pleosporomycetidae</taxon>
        <taxon>Pleosporales</taxon>
        <taxon>Lophiostomataceae</taxon>
        <taxon>Lophiostoma</taxon>
    </lineage>
</organism>
<dbReference type="AlphaFoldDB" id="A0A6A6T8J0"/>
<dbReference type="EMBL" id="MU004346">
    <property type="protein sequence ID" value="KAF2655617.1"/>
    <property type="molecule type" value="Genomic_DNA"/>
</dbReference>
<keyword evidence="3" id="KW-1185">Reference proteome</keyword>
<feature type="region of interest" description="Disordered" evidence="1">
    <location>
        <begin position="21"/>
        <end position="86"/>
    </location>
</feature>
<feature type="region of interest" description="Disordered" evidence="1">
    <location>
        <begin position="288"/>
        <end position="466"/>
    </location>
</feature>
<feature type="region of interest" description="Disordered" evidence="1">
    <location>
        <begin position="140"/>
        <end position="167"/>
    </location>
</feature>
<dbReference type="Proteomes" id="UP000799324">
    <property type="component" value="Unassembled WGS sequence"/>
</dbReference>
<name>A0A6A6T8J0_9PLEO</name>
<feature type="region of interest" description="Disordered" evidence="1">
    <location>
        <begin position="254"/>
        <end position="276"/>
    </location>
</feature>
<proteinExistence type="predicted"/>
<feature type="compositionally biased region" description="Low complexity" evidence="1">
    <location>
        <begin position="65"/>
        <end position="75"/>
    </location>
</feature>
<feature type="compositionally biased region" description="Pro residues" evidence="1">
    <location>
        <begin position="806"/>
        <end position="824"/>
    </location>
</feature>
<feature type="compositionally biased region" description="Pro residues" evidence="1">
    <location>
        <begin position="76"/>
        <end position="86"/>
    </location>
</feature>
<sequence length="892" mass="98118">MYAINCPAPWRLAAVANVNRSMDSSHSSSPPGFQPNPQPTDSELARNISNLQIAPNQNLNPAPPTQQMNPYYQQPPQMPPQFQPPYPPFSQMAPCLPLQFPPPYQWPAMAPSYYWPQGYPQSIPQMQPYQSQQVGPYQAPQTQTNFQSTPQTQGSAMPQSPLADQQPLGCSTVTAAPAATNAPVPGNYTHAQIAVYLNKMEERLNEWDGNVQKMRKPSDENAELIAQHFPGDMGRFNQLLDRYKQMARRFTDNAAARAREDEEPQRHRDQDSIRSIGVGRGLADSRFASNSASQNQVRPPTFGDGPAPTVLDQSAYASPQSQYGTQQSQYGTQQPQTSQQYPPAPAHQIPYQQSTPLQPAPLQPQPQQPPQQPPQQTSQQYPLSQDQPTQHQQTPFQQTSYQQPAPLQQSQLPQPSSLQPQHQQLQQQIDQQYPQAQAQPTPNQPPAPLQAASPQPQHQQPRRQQPTPLQALNGTVVQQRQALRDGILTVDQLEAHRRSGKYATQRSSSLRNPRPKLPFPKYIFQKELSQCPLYPQRKDKQGIDDMVARPRMLHLDDDEDQGIPGGCRNNHNLSQEVLDWLVANGRLSITEATNIVNSYIANRTIDGKVDLHVPVTRQRSTAGLAQCSHASGPGLVPAPVPKVPAWGNTALPHHQPQTIPTHPTPAQATQLQQQQQQERQRQHKQRHQQHVPPQVGPALAAPDIQAHLQTPPYQSQLAFQSGPLSTQGPTPFAANNAWENYGAVAKDSDEQLVARNQAPRVEDLANPPPPVEISETLTSPASNQPAQPVQTPQAGSSLPSSSTSASPPPTRPQAPAQSPPPQQSPTPTAATVQILRLVNVPQSTQSRAGLGSRPNASLASSASQASPRPSIEVEGDEKPVHILMEEAWTRGI</sequence>